<feature type="region of interest" description="Disordered" evidence="6">
    <location>
        <begin position="44"/>
        <end position="79"/>
    </location>
</feature>
<evidence type="ECO:0000256" key="3">
    <source>
        <dbReference type="ARBA" id="ARBA00023125"/>
    </source>
</evidence>
<dbReference type="InterPro" id="IPR002104">
    <property type="entry name" value="Integrase_catalytic"/>
</dbReference>
<dbReference type="Gene3D" id="1.10.150.130">
    <property type="match status" value="1"/>
</dbReference>
<dbReference type="InterPro" id="IPR010998">
    <property type="entry name" value="Integrase_recombinase_N"/>
</dbReference>
<evidence type="ECO:0000259" key="8">
    <source>
        <dbReference type="PROSITE" id="PS51900"/>
    </source>
</evidence>
<name>A0ABN2S4R6_9ACTN</name>
<evidence type="ECO:0000259" key="7">
    <source>
        <dbReference type="PROSITE" id="PS51898"/>
    </source>
</evidence>
<dbReference type="InterPro" id="IPR004107">
    <property type="entry name" value="Integrase_SAM-like_N"/>
</dbReference>
<gene>
    <name evidence="9" type="ORF">GCM10009799_01910</name>
</gene>
<dbReference type="PANTHER" id="PTHR30349:SF64">
    <property type="entry name" value="PROPHAGE INTEGRASE INTD-RELATED"/>
    <property type="match status" value="1"/>
</dbReference>
<dbReference type="InterPro" id="IPR011010">
    <property type="entry name" value="DNA_brk_join_enz"/>
</dbReference>
<proteinExistence type="inferred from homology"/>
<feature type="domain" description="Tyr recombinase" evidence="7">
    <location>
        <begin position="185"/>
        <end position="387"/>
    </location>
</feature>
<dbReference type="EMBL" id="BAAAPC010000001">
    <property type="protein sequence ID" value="GAA1980391.1"/>
    <property type="molecule type" value="Genomic_DNA"/>
</dbReference>
<dbReference type="InterPro" id="IPR013762">
    <property type="entry name" value="Integrase-like_cat_sf"/>
</dbReference>
<dbReference type="CDD" id="cd01189">
    <property type="entry name" value="INT_ICEBs1_C_like"/>
    <property type="match status" value="1"/>
</dbReference>
<dbReference type="Pfam" id="PF14659">
    <property type="entry name" value="Phage_int_SAM_3"/>
    <property type="match status" value="1"/>
</dbReference>
<keyword evidence="2" id="KW-0229">DNA integration</keyword>
<evidence type="ECO:0000256" key="2">
    <source>
        <dbReference type="ARBA" id="ARBA00022908"/>
    </source>
</evidence>
<dbReference type="Proteomes" id="UP001501585">
    <property type="component" value="Unassembled WGS sequence"/>
</dbReference>
<evidence type="ECO:0000313" key="10">
    <source>
        <dbReference type="Proteomes" id="UP001501585"/>
    </source>
</evidence>
<organism evidence="9 10">
    <name type="scientific">Nocardiopsis rhodophaea</name>
    <dbReference type="NCBI Taxonomy" id="280238"/>
    <lineage>
        <taxon>Bacteria</taxon>
        <taxon>Bacillati</taxon>
        <taxon>Actinomycetota</taxon>
        <taxon>Actinomycetes</taxon>
        <taxon>Streptosporangiales</taxon>
        <taxon>Nocardiopsidaceae</taxon>
        <taxon>Nocardiopsis</taxon>
    </lineage>
</organism>
<keyword evidence="10" id="KW-1185">Reference proteome</keyword>
<dbReference type="PROSITE" id="PS51900">
    <property type="entry name" value="CB"/>
    <property type="match status" value="1"/>
</dbReference>
<evidence type="ECO:0000313" key="9">
    <source>
        <dbReference type="EMBL" id="GAA1980391.1"/>
    </source>
</evidence>
<evidence type="ECO:0008006" key="11">
    <source>
        <dbReference type="Google" id="ProtNLM"/>
    </source>
</evidence>
<comment type="similarity">
    <text evidence="1">Belongs to the 'phage' integrase family.</text>
</comment>
<accession>A0ABN2S4R6</accession>
<dbReference type="Gene3D" id="1.10.443.10">
    <property type="entry name" value="Intergrase catalytic core"/>
    <property type="match status" value="1"/>
</dbReference>
<evidence type="ECO:0000256" key="4">
    <source>
        <dbReference type="ARBA" id="ARBA00023172"/>
    </source>
</evidence>
<comment type="caution">
    <text evidence="9">The sequence shown here is derived from an EMBL/GenBank/DDBJ whole genome shotgun (WGS) entry which is preliminary data.</text>
</comment>
<dbReference type="SUPFAM" id="SSF56349">
    <property type="entry name" value="DNA breaking-rejoining enzymes"/>
    <property type="match status" value="1"/>
</dbReference>
<dbReference type="PANTHER" id="PTHR30349">
    <property type="entry name" value="PHAGE INTEGRASE-RELATED"/>
    <property type="match status" value="1"/>
</dbReference>
<dbReference type="InterPro" id="IPR050090">
    <property type="entry name" value="Tyrosine_recombinase_XerCD"/>
</dbReference>
<dbReference type="InterPro" id="IPR044068">
    <property type="entry name" value="CB"/>
</dbReference>
<protein>
    <recommendedName>
        <fullName evidence="11">Integrase</fullName>
    </recommendedName>
</protein>
<feature type="domain" description="Core-binding (CB)" evidence="8">
    <location>
        <begin position="80"/>
        <end position="167"/>
    </location>
</feature>
<keyword evidence="4" id="KW-0233">DNA recombination</keyword>
<evidence type="ECO:0000256" key="5">
    <source>
        <dbReference type="PROSITE-ProRule" id="PRU01248"/>
    </source>
</evidence>
<sequence>MARAWVYDRTKDKKYCEAVKKAKAAKRTPPARWIVRYYDPAGKQKSAGTFSKKPQAEKRQSEIEASLNEGTYRDPSEGKATLGNLAEKWLSTRTDIRRSTWWKYRSLLDNHVLPRWGELPLTAIQTEDVAVWVAELQKPRDEGGTNLGASQTRRAHGVLSMVLDWCVPRRIAVNPAKGVPLPKSSEVEHVYLDYGQVEALASAASSLRTKYDQASASAHINRALILLLAYTGMRWNEAAALRVGKVDLVGRRIRIVTAFAEVEGRLIEQPPKTGKSRTVPVPPSLVAELKPLIEGRPDDALVFTSKRGATLRLRNWRRREFNQAVTDAGLDGMGLTPHKLRHTAASLAIAAGADVKVVQTMLGHATATMTLDRYGHLFPDRLDEVADAMDAARIKAAA</sequence>
<dbReference type="RefSeq" id="WP_344159441.1">
    <property type="nucleotide sequence ID" value="NZ_BAAAPC010000001.1"/>
</dbReference>
<evidence type="ECO:0000256" key="1">
    <source>
        <dbReference type="ARBA" id="ARBA00008857"/>
    </source>
</evidence>
<keyword evidence="3 5" id="KW-0238">DNA-binding</keyword>
<reference evidence="9 10" key="1">
    <citation type="journal article" date="2019" name="Int. J. Syst. Evol. Microbiol.">
        <title>The Global Catalogue of Microorganisms (GCM) 10K type strain sequencing project: providing services to taxonomists for standard genome sequencing and annotation.</title>
        <authorList>
            <consortium name="The Broad Institute Genomics Platform"/>
            <consortium name="The Broad Institute Genome Sequencing Center for Infectious Disease"/>
            <person name="Wu L."/>
            <person name="Ma J."/>
        </authorList>
    </citation>
    <scope>NUCLEOTIDE SEQUENCE [LARGE SCALE GENOMIC DNA]</scope>
    <source>
        <strain evidence="9 10">JCM 15313</strain>
    </source>
</reference>
<dbReference type="Pfam" id="PF00589">
    <property type="entry name" value="Phage_integrase"/>
    <property type="match status" value="1"/>
</dbReference>
<dbReference type="PROSITE" id="PS51898">
    <property type="entry name" value="TYR_RECOMBINASE"/>
    <property type="match status" value="1"/>
</dbReference>
<evidence type="ECO:0000256" key="6">
    <source>
        <dbReference type="SAM" id="MobiDB-lite"/>
    </source>
</evidence>